<dbReference type="OrthoDB" id="4460822at2"/>
<gene>
    <name evidence="1" type="ordered locus">ROP_pKNR-00590</name>
</gene>
<accession>C1BEB1</accession>
<dbReference type="RefSeq" id="WP_012691876.1">
    <property type="nucleotide sequence ID" value="NC_012523.1"/>
</dbReference>
<organism evidence="1 2">
    <name type="scientific">Rhodococcus opacus (strain B4)</name>
    <dbReference type="NCBI Taxonomy" id="632772"/>
    <lineage>
        <taxon>Bacteria</taxon>
        <taxon>Bacillati</taxon>
        <taxon>Actinomycetota</taxon>
        <taxon>Actinomycetes</taxon>
        <taxon>Mycobacteriales</taxon>
        <taxon>Nocardiaceae</taxon>
        <taxon>Rhodococcus</taxon>
    </lineage>
</organism>
<reference evidence="1 2" key="1">
    <citation type="submission" date="2009-03" db="EMBL/GenBank/DDBJ databases">
        <title>Comparison of the complete genome sequences of Rhodococcus erythropolis PR4 and Rhodococcus opacus B4.</title>
        <authorList>
            <person name="Takarada H."/>
            <person name="Sekine M."/>
            <person name="Hosoyama A."/>
            <person name="Yamada R."/>
            <person name="Fujisawa T."/>
            <person name="Omata S."/>
            <person name="Shimizu A."/>
            <person name="Tsukatani N."/>
            <person name="Tanikawa S."/>
            <person name="Fujita N."/>
            <person name="Harayama S."/>
        </authorList>
    </citation>
    <scope>NUCLEOTIDE SEQUENCE [LARGE SCALE GENOMIC DNA]</scope>
    <source>
        <strain evidence="1 2">B4</strain>
        <plasmid evidence="1 2">pKNR</plasmid>
    </source>
</reference>
<dbReference type="HOGENOM" id="CLU_1823840_0_0_11"/>
<keyword evidence="1" id="KW-0614">Plasmid</keyword>
<dbReference type="KEGG" id="rop:ROP_pKNR-00590"/>
<protein>
    <submittedName>
        <fullName evidence="1">Uncharacterized protein</fullName>
    </submittedName>
</protein>
<name>C1BEB1_RHOOB</name>
<sequence>MGTPTAPVAPAVETSEVLDYRHYGTLEEIYHRELIRLAAVGVADPEVTSTGGNCYALTGDAGYAPDGRSIYLLAATNGDPALTTGGPITSWAVGLYEMQGDSVALAMGEASVDALGDSPDALGCAATRARTALHQYTGGAPAGKVALIGDQGLTWIPA</sequence>
<dbReference type="Proteomes" id="UP000002212">
    <property type="component" value="Plasmid pKNR"/>
</dbReference>
<dbReference type="EMBL" id="AP011118">
    <property type="protein sequence ID" value="BAH56151.1"/>
    <property type="molecule type" value="Genomic_DNA"/>
</dbReference>
<dbReference type="PATRIC" id="fig|632772.20.peg.7629"/>
<geneLocation type="plasmid" evidence="1 2">
    <name>pKNR</name>
</geneLocation>
<evidence type="ECO:0000313" key="1">
    <source>
        <dbReference type="EMBL" id="BAH56151.1"/>
    </source>
</evidence>
<dbReference type="AlphaFoldDB" id="C1BEB1"/>
<evidence type="ECO:0000313" key="2">
    <source>
        <dbReference type="Proteomes" id="UP000002212"/>
    </source>
</evidence>
<proteinExistence type="predicted"/>